<dbReference type="InterPro" id="IPR023473">
    <property type="entry name" value="AMMECR1"/>
</dbReference>
<evidence type="ECO:0000313" key="4">
    <source>
        <dbReference type="Proteomes" id="UP000053317"/>
    </source>
</evidence>
<reference evidence="3 4" key="2">
    <citation type="submission" date="2015-05" db="EMBL/GenBank/DDBJ databases">
        <authorList>
            <person name="Morales-Cruz A."/>
            <person name="Amrine K.C."/>
            <person name="Cantu D."/>
        </authorList>
    </citation>
    <scope>NUCLEOTIDE SEQUENCE [LARGE SCALE GENOMIC DNA]</scope>
    <source>
        <strain evidence="3">UCRPC4</strain>
    </source>
</reference>
<accession>A0A0G2EHA6</accession>
<sequence length="375" mass="41106">MGSRLGLSHADRMAASPAYCLYCFETLSASFEGSEPPRLAKVEELWNAYQEATNPLTVEDDMGTDNVESEDDDEEIDSSSDDNDDGQEEDVITPRSKRSKPATLQSRSISRLQSTDTPSSSASSTTSLFTSTPNSSASSQTSYSSALTSRPPEPSYPIFVTWNTISQRSSSKHLRGCIGTFDPLPLSRGLETYALTSAFDDHRFSPIPSSLLPQLSCSITLLADFTTCSNPLDWELGTHGIRISFANKSKTRRYGATYLPDVAVEQGWTKEETVESLMRKAGWDGNTRTSSSSSSTYGVGVAKRLLRGSSSNASSSPPDPSNSSTSKQYVWDTDEVSNFKTVRYTGLKASANYAEWKAWRQWIEEKGRGKELVGR</sequence>
<feature type="compositionally biased region" description="Low complexity" evidence="1">
    <location>
        <begin position="309"/>
        <end position="326"/>
    </location>
</feature>
<proteinExistence type="predicted"/>
<feature type="compositionally biased region" description="Low complexity" evidence="1">
    <location>
        <begin position="114"/>
        <end position="149"/>
    </location>
</feature>
<dbReference type="InterPro" id="IPR002733">
    <property type="entry name" value="AMMECR1_domain"/>
</dbReference>
<evidence type="ECO:0000313" key="3">
    <source>
        <dbReference type="EMBL" id="KKY21601.1"/>
    </source>
</evidence>
<feature type="region of interest" description="Disordered" evidence="1">
    <location>
        <begin position="308"/>
        <end position="328"/>
    </location>
</feature>
<dbReference type="Pfam" id="PF01871">
    <property type="entry name" value="AMMECR1"/>
    <property type="match status" value="1"/>
</dbReference>
<dbReference type="SUPFAM" id="SSF143447">
    <property type="entry name" value="AMMECR1-like"/>
    <property type="match status" value="1"/>
</dbReference>
<comment type="caution">
    <text evidence="3">The sequence shown here is derived from an EMBL/GenBank/DDBJ whole genome shotgun (WGS) entry which is preliminary data.</text>
</comment>
<evidence type="ECO:0000259" key="2">
    <source>
        <dbReference type="PROSITE" id="PS51112"/>
    </source>
</evidence>
<dbReference type="InterPro" id="IPR036071">
    <property type="entry name" value="AMMECR1_dom_sf"/>
</dbReference>
<dbReference type="Gene3D" id="3.30.700.20">
    <property type="entry name" value="Hypothetical protein ph0010, domain 1"/>
    <property type="match status" value="1"/>
</dbReference>
<feature type="compositionally biased region" description="Polar residues" evidence="1">
    <location>
        <begin position="102"/>
        <end position="113"/>
    </location>
</feature>
<dbReference type="EMBL" id="LCWF01000083">
    <property type="protein sequence ID" value="KKY21601.1"/>
    <property type="molecule type" value="Genomic_DNA"/>
</dbReference>
<reference evidence="3 4" key="1">
    <citation type="submission" date="2015-05" db="EMBL/GenBank/DDBJ databases">
        <title>Distinctive expansion of gene families associated with plant cell wall degradation and secondary metabolism in the genomes of grapevine trunk pathogens.</title>
        <authorList>
            <person name="Lawrence D.P."/>
            <person name="Travadon R."/>
            <person name="Rolshausen P.E."/>
            <person name="Baumgartner K."/>
        </authorList>
    </citation>
    <scope>NUCLEOTIDE SEQUENCE [LARGE SCALE GENOMIC DNA]</scope>
    <source>
        <strain evidence="3">UCRPC4</strain>
    </source>
</reference>
<dbReference type="NCBIfam" id="TIGR00296">
    <property type="entry name" value="TIGR00296 family protein"/>
    <property type="match status" value="1"/>
</dbReference>
<dbReference type="InterPro" id="IPR027485">
    <property type="entry name" value="AMMECR1_N"/>
</dbReference>
<dbReference type="PANTHER" id="PTHR13016">
    <property type="entry name" value="AMMECR1 HOMOLOG"/>
    <property type="match status" value="1"/>
</dbReference>
<name>A0A0G2EHA6_PHACM</name>
<dbReference type="PANTHER" id="PTHR13016:SF0">
    <property type="entry name" value="AMME SYNDROME CANDIDATE GENE 1 PROTEIN"/>
    <property type="match status" value="1"/>
</dbReference>
<dbReference type="PROSITE" id="PS51112">
    <property type="entry name" value="AMMECR1"/>
    <property type="match status" value="1"/>
</dbReference>
<feature type="region of interest" description="Disordered" evidence="1">
    <location>
        <begin position="51"/>
        <end position="151"/>
    </location>
</feature>
<feature type="compositionally biased region" description="Acidic residues" evidence="1">
    <location>
        <begin position="58"/>
        <end position="91"/>
    </location>
</feature>
<feature type="domain" description="AMMECR1" evidence="2">
    <location>
        <begin position="113"/>
        <end position="315"/>
    </location>
</feature>
<keyword evidence="4" id="KW-1185">Reference proteome</keyword>
<organism evidence="3 4">
    <name type="scientific">Phaeomoniella chlamydospora</name>
    <name type="common">Phaeoacremonium chlamydosporum</name>
    <dbReference type="NCBI Taxonomy" id="158046"/>
    <lineage>
        <taxon>Eukaryota</taxon>
        <taxon>Fungi</taxon>
        <taxon>Dikarya</taxon>
        <taxon>Ascomycota</taxon>
        <taxon>Pezizomycotina</taxon>
        <taxon>Eurotiomycetes</taxon>
        <taxon>Chaetothyriomycetidae</taxon>
        <taxon>Phaeomoniellales</taxon>
        <taxon>Phaeomoniellaceae</taxon>
        <taxon>Phaeomoniella</taxon>
    </lineage>
</organism>
<evidence type="ECO:0000256" key="1">
    <source>
        <dbReference type="SAM" id="MobiDB-lite"/>
    </source>
</evidence>
<dbReference type="OrthoDB" id="24630at2759"/>
<dbReference type="Proteomes" id="UP000053317">
    <property type="component" value="Unassembled WGS sequence"/>
</dbReference>
<protein>
    <submittedName>
        <fullName evidence="3">Putative ammecr1 family protein</fullName>
    </submittedName>
</protein>
<gene>
    <name evidence="3" type="ORF">UCRPC4_g03552</name>
</gene>
<dbReference type="AlphaFoldDB" id="A0A0G2EHA6"/>